<comment type="caution">
    <text evidence="1">The sequence shown here is derived from an EMBL/GenBank/DDBJ whole genome shotgun (WGS) entry which is preliminary data.</text>
</comment>
<protein>
    <submittedName>
        <fullName evidence="1">Uncharacterized protein</fullName>
    </submittedName>
</protein>
<dbReference type="EMBL" id="ACHF01000024">
    <property type="protein sequence ID" value="EEI63643.1"/>
    <property type="molecule type" value="Genomic_DNA"/>
</dbReference>
<sequence>MYIVTVPYVTAVVGNHLPIAHFHQKGCRQQTESTYSMPAQNMGKARNRA</sequence>
<gene>
    <name evidence="1" type="ORF">HMPREF0293_0834</name>
</gene>
<name>A0ABP2DUL8_9CORY</name>
<keyword evidence="2" id="KW-1185">Reference proteome</keyword>
<dbReference type="Proteomes" id="UP000006237">
    <property type="component" value="Unassembled WGS sequence"/>
</dbReference>
<reference evidence="1 2" key="1">
    <citation type="submission" date="2009-01" db="EMBL/GenBank/DDBJ databases">
        <authorList>
            <person name="Qin X."/>
            <person name="Bachman B."/>
            <person name="Battles P."/>
            <person name="Bell A."/>
            <person name="Bess C."/>
            <person name="Bickham C."/>
            <person name="Chaboub L."/>
            <person name="Chen D."/>
            <person name="Coyle M."/>
            <person name="Deiros D.R."/>
            <person name="Dinh H."/>
            <person name="Forbes L."/>
            <person name="Fowler G."/>
            <person name="Francisco L."/>
            <person name="Fu Q."/>
            <person name="Gubbala S."/>
            <person name="Hale W."/>
            <person name="Han Y."/>
            <person name="Hemphill L."/>
            <person name="Highlander S.K."/>
            <person name="Hirani K."/>
            <person name="Hogues M."/>
            <person name="Jackson L."/>
            <person name="Jakkamsetti A."/>
            <person name="Javaid M."/>
            <person name="Jiang H."/>
            <person name="Korchina V."/>
            <person name="Kovar C."/>
            <person name="Lara F."/>
            <person name="Lee S."/>
            <person name="Mata R."/>
            <person name="Mathew T."/>
            <person name="Moen C."/>
            <person name="Morales K."/>
            <person name="Munidasa M."/>
            <person name="Nazareth L."/>
            <person name="Ngo R."/>
            <person name="Nguyen L."/>
            <person name="Okwuonu G."/>
            <person name="Ongeri F."/>
            <person name="Patil S."/>
            <person name="Petrosino J."/>
            <person name="Pham C."/>
            <person name="Pham P."/>
            <person name="Pu L.-L."/>
            <person name="Puazo M."/>
            <person name="Raj R."/>
            <person name="Reid J."/>
            <person name="Rouhana J."/>
            <person name="Saada N."/>
            <person name="Shang Y."/>
            <person name="Simmons D."/>
            <person name="Thornton R."/>
            <person name="Warren J."/>
            <person name="Weissenberger G."/>
            <person name="Zhang J."/>
            <person name="Zhang L."/>
            <person name="Zhou C."/>
            <person name="Zhu D."/>
            <person name="Muzny D."/>
            <person name="Worley K."/>
            <person name="Gibbs R."/>
        </authorList>
    </citation>
    <scope>NUCLEOTIDE SEQUENCE [LARGE SCALE GENOMIC DNA]</scope>
    <source>
        <strain evidence="1 2">ATCC 51866</strain>
    </source>
</reference>
<accession>A0ABP2DUL8</accession>
<evidence type="ECO:0000313" key="1">
    <source>
        <dbReference type="EMBL" id="EEI63643.1"/>
    </source>
</evidence>
<organism evidence="1 2">
    <name type="scientific">Corynebacterium glucuronolyticum ATCC 51866</name>
    <dbReference type="NCBI Taxonomy" id="548478"/>
    <lineage>
        <taxon>Bacteria</taxon>
        <taxon>Bacillati</taxon>
        <taxon>Actinomycetota</taxon>
        <taxon>Actinomycetes</taxon>
        <taxon>Mycobacteriales</taxon>
        <taxon>Corynebacteriaceae</taxon>
        <taxon>Corynebacterium</taxon>
    </lineage>
</organism>
<proteinExistence type="predicted"/>
<evidence type="ECO:0000313" key="2">
    <source>
        <dbReference type="Proteomes" id="UP000006237"/>
    </source>
</evidence>